<evidence type="ECO:0000313" key="3">
    <source>
        <dbReference type="Proteomes" id="UP001316803"/>
    </source>
</evidence>
<dbReference type="Proteomes" id="UP001316803">
    <property type="component" value="Unassembled WGS sequence"/>
</dbReference>
<accession>A0AAN8I6W7</accession>
<protein>
    <recommendedName>
        <fullName evidence="1">Heterokaryon incompatibility domain-containing protein</fullName>
    </recommendedName>
</protein>
<keyword evidence="3" id="KW-1185">Reference proteome</keyword>
<dbReference type="Pfam" id="PF06985">
    <property type="entry name" value="HET"/>
    <property type="match status" value="1"/>
</dbReference>
<comment type="caution">
    <text evidence="2">The sequence shown here is derived from an EMBL/GenBank/DDBJ whole genome shotgun (WGS) entry which is preliminary data.</text>
</comment>
<evidence type="ECO:0000259" key="1">
    <source>
        <dbReference type="Pfam" id="PF06985"/>
    </source>
</evidence>
<gene>
    <name evidence="2" type="ORF">OHC33_006851</name>
</gene>
<feature type="domain" description="Heterokaryon incompatibility" evidence="1">
    <location>
        <begin position="48"/>
        <end position="195"/>
    </location>
</feature>
<reference evidence="2 3" key="1">
    <citation type="submission" date="2022-12" db="EMBL/GenBank/DDBJ databases">
        <title>Genomic features and morphological characterization of a novel Knufia sp. strain isolated from spacecraft assembly facility.</title>
        <authorList>
            <person name="Teixeira M."/>
            <person name="Chander A.M."/>
            <person name="Stajich J.E."/>
            <person name="Venkateswaran K."/>
        </authorList>
    </citation>
    <scope>NUCLEOTIDE SEQUENCE [LARGE SCALE GENOMIC DNA]</scope>
    <source>
        <strain evidence="2 3">FJI-L2-BK-P2</strain>
    </source>
</reference>
<sequence>MERQQPGLYDHLQHHDSIRLFKLLPAGHDAACLEGELITVRLSDRPEYRALSYMWGPHDIRTERPLRVNGTILTLRENLASALVAIGKHRRRGKIHKDYYLWIDLICIQQGCIKEKNHQVQQMGNIYMQAKAVWVWLGAMTRVDVKYFTSIGDDAAFRCLRVEGHVDKPLLHLELRMLFWALLNKHWTRTWILQEICLAQRIAIMTDLTIFKESLLQRFIENKGLLDEASGSRKGWVATKEYPDPHAKAVAIISRFEKVLMVRQSILDSRWGRISLCSTICQLAAGSECFEDRDKVFAFLAMSAQGKHIKVDYTAEPHALFWDVLKLLEIRDIHFTEISSLRDILRLDWSILLKSTKERVATEPDLGALRLPCHLDCGQLSKKRERSMNGRLTCRANSYLVNCWFKKDLNEDSRQIMVQLRLSQVSYGRFAVIDAAYCPNEADAGMFRGLGLQNSEIRVLNTDWNERREFVAVNPILWVTLCLLTDLDPKADTEELAKCFAGIEAVKDGFYRRRRATKEFGMPLMVKNR</sequence>
<evidence type="ECO:0000313" key="2">
    <source>
        <dbReference type="EMBL" id="KAK5951965.1"/>
    </source>
</evidence>
<dbReference type="PANTHER" id="PTHR24148">
    <property type="entry name" value="ANKYRIN REPEAT DOMAIN-CONTAINING PROTEIN 39 HOMOLOG-RELATED"/>
    <property type="match status" value="1"/>
</dbReference>
<organism evidence="2 3">
    <name type="scientific">Knufia fluminis</name>
    <dbReference type="NCBI Taxonomy" id="191047"/>
    <lineage>
        <taxon>Eukaryota</taxon>
        <taxon>Fungi</taxon>
        <taxon>Dikarya</taxon>
        <taxon>Ascomycota</taxon>
        <taxon>Pezizomycotina</taxon>
        <taxon>Eurotiomycetes</taxon>
        <taxon>Chaetothyriomycetidae</taxon>
        <taxon>Chaetothyriales</taxon>
        <taxon>Trichomeriaceae</taxon>
        <taxon>Knufia</taxon>
    </lineage>
</organism>
<name>A0AAN8I6W7_9EURO</name>
<dbReference type="PANTHER" id="PTHR24148:SF73">
    <property type="entry name" value="HET DOMAIN PROTEIN (AFU_ORTHOLOGUE AFUA_8G01020)"/>
    <property type="match status" value="1"/>
</dbReference>
<dbReference type="InterPro" id="IPR010730">
    <property type="entry name" value="HET"/>
</dbReference>
<dbReference type="InterPro" id="IPR052895">
    <property type="entry name" value="HetReg/Transcr_Mod"/>
</dbReference>
<proteinExistence type="predicted"/>
<dbReference type="AlphaFoldDB" id="A0AAN8I6W7"/>
<dbReference type="EMBL" id="JAKLMC020000017">
    <property type="protein sequence ID" value="KAK5951965.1"/>
    <property type="molecule type" value="Genomic_DNA"/>
</dbReference>